<gene>
    <name evidence="1" type="ORF">QID03_13785</name>
</gene>
<proteinExistence type="predicted"/>
<reference evidence="1 2" key="1">
    <citation type="submission" date="2023-04" db="EMBL/GenBank/DDBJ databases">
        <title>A. sendaiensis sub sp. chiapanensis a novel subspecie with specific adaptation in bacterial cell wall isolated from an active volcano.</title>
        <authorList>
            <person name="Alvarez Gutierrez P.E."/>
            <person name="Ortiz Cortes L.Y."/>
        </authorList>
    </citation>
    <scope>NUCLEOTIDE SEQUENCE [LARGE SCALE GENOMIC DNA]</scope>
    <source>
        <strain evidence="1 2">PA2</strain>
    </source>
</reference>
<dbReference type="EMBL" id="JASGCB010000040">
    <property type="protein sequence ID" value="MDI9261230.1"/>
    <property type="molecule type" value="Genomic_DNA"/>
</dbReference>
<evidence type="ECO:0000313" key="1">
    <source>
        <dbReference type="EMBL" id="MDI9261230.1"/>
    </source>
</evidence>
<keyword evidence="2" id="KW-1185">Reference proteome</keyword>
<dbReference type="Proteomes" id="UP001529245">
    <property type="component" value="Unassembled WGS sequence"/>
</dbReference>
<comment type="caution">
    <text evidence="1">The sequence shown here is derived from an EMBL/GenBank/DDBJ whole genome shotgun (WGS) entry which is preliminary data.</text>
</comment>
<organism evidence="1 2">
    <name type="scientific">Alicyclobacillus sendaiensis PA2</name>
    <dbReference type="NCBI Taxonomy" id="3029425"/>
    <lineage>
        <taxon>Bacteria</taxon>
        <taxon>Bacillati</taxon>
        <taxon>Bacillota</taxon>
        <taxon>Bacilli</taxon>
        <taxon>Bacillales</taxon>
        <taxon>Alicyclobacillaceae</taxon>
        <taxon>Alicyclobacillus</taxon>
    </lineage>
</organism>
<protein>
    <submittedName>
        <fullName evidence="1">Uncharacterized protein</fullName>
    </submittedName>
</protein>
<dbReference type="RefSeq" id="WP_283204627.1">
    <property type="nucleotide sequence ID" value="NZ_JASGCB010000040.1"/>
</dbReference>
<name>A0ABT6Y1N3_ALISE</name>
<sequence length="125" mass="14504">MSSSLDDIRDVRHRAAAILSGAKLRQLEEAGLTVVEERWFREVQNMARQFLSEHTVVSEHYYDGTDIPIRVGDRVYLRQEEDVPGTLVRFDPEHDVFEVDWDDIGPVEYPMDCIAWLCPNTPIEE</sequence>
<evidence type="ECO:0000313" key="2">
    <source>
        <dbReference type="Proteomes" id="UP001529245"/>
    </source>
</evidence>
<accession>A0ABT6Y1N3</accession>